<dbReference type="EMBL" id="CAJVCH010571116">
    <property type="protein sequence ID" value="CAG7836651.1"/>
    <property type="molecule type" value="Genomic_DNA"/>
</dbReference>
<comment type="caution">
    <text evidence="2">The sequence shown here is derived from an EMBL/GenBank/DDBJ whole genome shotgun (WGS) entry which is preliminary data.</text>
</comment>
<evidence type="ECO:0000256" key="1">
    <source>
        <dbReference type="SAM" id="Phobius"/>
    </source>
</evidence>
<accession>A0A8J2LRX4</accession>
<dbReference type="Proteomes" id="UP000708208">
    <property type="component" value="Unassembled WGS sequence"/>
</dbReference>
<name>A0A8J2LRX4_9HEXA</name>
<feature type="transmembrane region" description="Helical" evidence="1">
    <location>
        <begin position="6"/>
        <end position="23"/>
    </location>
</feature>
<dbReference type="AlphaFoldDB" id="A0A8J2LRX4"/>
<keyword evidence="3" id="KW-1185">Reference proteome</keyword>
<keyword evidence="1" id="KW-1133">Transmembrane helix</keyword>
<keyword evidence="1" id="KW-0812">Transmembrane</keyword>
<evidence type="ECO:0000313" key="2">
    <source>
        <dbReference type="EMBL" id="CAG7836651.1"/>
    </source>
</evidence>
<keyword evidence="1" id="KW-0472">Membrane</keyword>
<reference evidence="2" key="1">
    <citation type="submission" date="2021-06" db="EMBL/GenBank/DDBJ databases">
        <authorList>
            <person name="Hodson N. C."/>
            <person name="Mongue J. A."/>
            <person name="Jaron S. K."/>
        </authorList>
    </citation>
    <scope>NUCLEOTIDE SEQUENCE</scope>
</reference>
<organism evidence="2 3">
    <name type="scientific">Allacma fusca</name>
    <dbReference type="NCBI Taxonomy" id="39272"/>
    <lineage>
        <taxon>Eukaryota</taxon>
        <taxon>Metazoa</taxon>
        <taxon>Ecdysozoa</taxon>
        <taxon>Arthropoda</taxon>
        <taxon>Hexapoda</taxon>
        <taxon>Collembola</taxon>
        <taxon>Symphypleona</taxon>
        <taxon>Sminthuridae</taxon>
        <taxon>Allacma</taxon>
    </lineage>
</organism>
<sequence>MASRWVFHIIVCCFIATEIMWGMDATPAKRNSNRSLAPLEADSINEIDLGNSTVNGTLDKDGNLTDTDSSYDKFKDNMSALATQFTDFFRNVFSGNDFKLPVYIHLNFNFVNNSVGWNDTSGVKTPVCLLAC</sequence>
<protein>
    <submittedName>
        <fullName evidence="2">Uncharacterized protein</fullName>
    </submittedName>
</protein>
<evidence type="ECO:0000313" key="3">
    <source>
        <dbReference type="Proteomes" id="UP000708208"/>
    </source>
</evidence>
<proteinExistence type="predicted"/>
<gene>
    <name evidence="2" type="ORF">AFUS01_LOCUS45879</name>
</gene>